<organism evidence="3 4">
    <name type="scientific">Gordonia aquimaris</name>
    <dbReference type="NCBI Taxonomy" id="2984863"/>
    <lineage>
        <taxon>Bacteria</taxon>
        <taxon>Bacillati</taxon>
        <taxon>Actinomycetota</taxon>
        <taxon>Actinomycetes</taxon>
        <taxon>Mycobacteriales</taxon>
        <taxon>Gordoniaceae</taxon>
        <taxon>Gordonia</taxon>
    </lineage>
</organism>
<accession>A0A9X3DAB1</accession>
<feature type="transmembrane region" description="Helical" evidence="2">
    <location>
        <begin position="54"/>
        <end position="73"/>
    </location>
</feature>
<dbReference type="Proteomes" id="UP001143347">
    <property type="component" value="Unassembled WGS sequence"/>
</dbReference>
<protein>
    <submittedName>
        <fullName evidence="3">Uncharacterized protein</fullName>
    </submittedName>
</protein>
<keyword evidence="4" id="KW-1185">Reference proteome</keyword>
<evidence type="ECO:0000256" key="2">
    <source>
        <dbReference type="SAM" id="Phobius"/>
    </source>
</evidence>
<feature type="transmembrane region" description="Helical" evidence="2">
    <location>
        <begin position="88"/>
        <end position="106"/>
    </location>
</feature>
<reference evidence="3" key="1">
    <citation type="submission" date="2022-10" db="EMBL/GenBank/DDBJ databases">
        <title>WGS of marine actinomycetes from Thailand.</title>
        <authorList>
            <person name="Thawai C."/>
        </authorList>
    </citation>
    <scope>NUCLEOTIDE SEQUENCE</scope>
    <source>
        <strain evidence="3">SW21</strain>
    </source>
</reference>
<gene>
    <name evidence="3" type="ORF">OSB52_22545</name>
</gene>
<keyword evidence="2" id="KW-0812">Transmembrane</keyword>
<keyword evidence="2" id="KW-1133">Transmembrane helix</keyword>
<evidence type="ECO:0000313" key="4">
    <source>
        <dbReference type="Proteomes" id="UP001143347"/>
    </source>
</evidence>
<dbReference type="AlphaFoldDB" id="A0A9X3DAB1"/>
<keyword evidence="2" id="KW-0472">Membrane</keyword>
<evidence type="ECO:0000256" key="1">
    <source>
        <dbReference type="SAM" id="MobiDB-lite"/>
    </source>
</evidence>
<evidence type="ECO:0000313" key="3">
    <source>
        <dbReference type="EMBL" id="MCX2966859.1"/>
    </source>
</evidence>
<feature type="transmembrane region" description="Helical" evidence="2">
    <location>
        <begin position="118"/>
        <end position="138"/>
    </location>
</feature>
<dbReference type="SUPFAM" id="SSF103473">
    <property type="entry name" value="MFS general substrate transporter"/>
    <property type="match status" value="1"/>
</dbReference>
<proteinExistence type="predicted"/>
<dbReference type="InterPro" id="IPR036259">
    <property type="entry name" value="MFS_trans_sf"/>
</dbReference>
<sequence>MKFNGLPPGAEDLPQGRPQRRGPAPRVPSPRIATPRIPAPTPTRPSLLGDIGRVGLLWFGSLIPLAFITQVFAGSSFSPGQGGGFRELLTWVIVFGVITLGIVAERHTHSRSEALTDLARTGALFGFLVGVVVAVVWFSMKGGPEPGNWFIGPAFAAAGAAVSLYTGTTRGR</sequence>
<feature type="compositionally biased region" description="Low complexity" evidence="1">
    <location>
        <begin position="15"/>
        <end position="36"/>
    </location>
</feature>
<feature type="region of interest" description="Disordered" evidence="1">
    <location>
        <begin position="1"/>
        <end position="44"/>
    </location>
</feature>
<name>A0A9X3DAB1_9ACTN</name>
<dbReference type="EMBL" id="JAPKFM010000034">
    <property type="protein sequence ID" value="MCX2966859.1"/>
    <property type="molecule type" value="Genomic_DNA"/>
</dbReference>
<comment type="caution">
    <text evidence="3">The sequence shown here is derived from an EMBL/GenBank/DDBJ whole genome shotgun (WGS) entry which is preliminary data.</text>
</comment>
<dbReference type="RefSeq" id="WP_266063606.1">
    <property type="nucleotide sequence ID" value="NZ_JAPKFM010000034.1"/>
</dbReference>
<feature type="transmembrane region" description="Helical" evidence="2">
    <location>
        <begin position="150"/>
        <end position="168"/>
    </location>
</feature>